<evidence type="ECO:0000256" key="4">
    <source>
        <dbReference type="RuleBase" id="RU003690"/>
    </source>
</evidence>
<organism evidence="6 7">
    <name type="scientific">Prescottella agglutinans</name>
    <dbReference type="NCBI Taxonomy" id="1644129"/>
    <lineage>
        <taxon>Bacteria</taxon>
        <taxon>Bacillati</taxon>
        <taxon>Actinomycetota</taxon>
        <taxon>Actinomycetes</taxon>
        <taxon>Mycobacteriales</taxon>
        <taxon>Nocardiaceae</taxon>
        <taxon>Prescottella</taxon>
    </lineage>
</organism>
<feature type="region of interest" description="Disordered" evidence="5">
    <location>
        <begin position="258"/>
        <end position="279"/>
    </location>
</feature>
<evidence type="ECO:0000256" key="2">
    <source>
        <dbReference type="ARBA" id="ARBA00022801"/>
    </source>
</evidence>
<dbReference type="InterPro" id="IPR017853">
    <property type="entry name" value="GH"/>
</dbReference>
<keyword evidence="2 6" id="KW-0378">Hydrolase</keyword>
<keyword evidence="7" id="KW-1185">Reference proteome</keyword>
<reference evidence="6 7" key="1">
    <citation type="submission" date="2023-04" db="EMBL/GenBank/DDBJ databases">
        <title>Forest soil microbial communities from Buena Vista Peninsula, Colon Province, Panama.</title>
        <authorList>
            <person name="Bouskill N."/>
        </authorList>
    </citation>
    <scope>NUCLEOTIDE SEQUENCE [LARGE SCALE GENOMIC DNA]</scope>
    <source>
        <strain evidence="6 7">CFH S0262</strain>
    </source>
</reference>
<dbReference type="PRINTS" id="PR00131">
    <property type="entry name" value="GLHYDRLASE1"/>
</dbReference>
<dbReference type="EC" id="3.2.1.21" evidence="6"/>
<evidence type="ECO:0000313" key="6">
    <source>
        <dbReference type="EMBL" id="MDH6280086.1"/>
    </source>
</evidence>
<dbReference type="RefSeq" id="WP_280759450.1">
    <property type="nucleotide sequence ID" value="NZ_JARXVC010000003.1"/>
</dbReference>
<sequence length="405" mass="45499">MTLRPDFLWGASTSAHQTEGNNINSDWWELEHAAQPFLPDRSGDALDSYHRYPEDMGLLAEAGLNAYRFSIEWARVEPEEGHFSRAELDHYRRMIETARRNGLEPVVTLHHFTVPRWFAKDGGWRHPQATERFLRYVEQASTILADVEWVCTINEPNMLALIATISEAAAQSETGTLTLPTTMPAPSEEIGQILVRTHRKAVDVLRARTSAKVGWTIAMQAYEGTPGNEEALARTNRLWEDIYLEGARGDDYIGVQSYTSQPVDADGPRPHPEHPDNTLTGWAYRPDALEMALRRAWDVGEHTPLLVTENGIATPDDLRRIEYTTGALTGLESAVADGIDVRGYLHWSALDNFEWGRWAPTFGLIAVDRATFERTPKPSLAWLGRVARRNGITNFLASPGQSQRS</sequence>
<gene>
    <name evidence="6" type="ORF">M2280_001298</name>
</gene>
<comment type="caution">
    <text evidence="6">The sequence shown here is derived from an EMBL/GenBank/DDBJ whole genome shotgun (WGS) entry which is preliminary data.</text>
</comment>
<dbReference type="Pfam" id="PF00232">
    <property type="entry name" value="Glyco_hydro_1"/>
    <property type="match status" value="2"/>
</dbReference>
<dbReference type="PANTHER" id="PTHR10353">
    <property type="entry name" value="GLYCOSYL HYDROLASE"/>
    <property type="match status" value="1"/>
</dbReference>
<dbReference type="Proteomes" id="UP001160334">
    <property type="component" value="Unassembled WGS sequence"/>
</dbReference>
<dbReference type="SUPFAM" id="SSF51445">
    <property type="entry name" value="(Trans)glycosidases"/>
    <property type="match status" value="1"/>
</dbReference>
<dbReference type="PANTHER" id="PTHR10353:SF36">
    <property type="entry name" value="LP05116P"/>
    <property type="match status" value="1"/>
</dbReference>
<dbReference type="GO" id="GO:0008422">
    <property type="term" value="F:beta-glucosidase activity"/>
    <property type="evidence" value="ECO:0007669"/>
    <property type="project" value="UniProtKB-EC"/>
</dbReference>
<dbReference type="InterPro" id="IPR001360">
    <property type="entry name" value="Glyco_hydro_1"/>
</dbReference>
<feature type="compositionally biased region" description="Basic and acidic residues" evidence="5">
    <location>
        <begin position="266"/>
        <end position="276"/>
    </location>
</feature>
<dbReference type="EMBL" id="JARXVC010000003">
    <property type="protein sequence ID" value="MDH6280086.1"/>
    <property type="molecule type" value="Genomic_DNA"/>
</dbReference>
<dbReference type="Gene3D" id="3.20.20.80">
    <property type="entry name" value="Glycosidases"/>
    <property type="match status" value="1"/>
</dbReference>
<accession>A0ABT6M8K5</accession>
<comment type="similarity">
    <text evidence="1 4">Belongs to the glycosyl hydrolase 1 family.</text>
</comment>
<keyword evidence="3 6" id="KW-0326">Glycosidase</keyword>
<evidence type="ECO:0000256" key="1">
    <source>
        <dbReference type="ARBA" id="ARBA00010838"/>
    </source>
</evidence>
<evidence type="ECO:0000256" key="3">
    <source>
        <dbReference type="ARBA" id="ARBA00023295"/>
    </source>
</evidence>
<proteinExistence type="inferred from homology"/>
<evidence type="ECO:0000313" key="7">
    <source>
        <dbReference type="Proteomes" id="UP001160334"/>
    </source>
</evidence>
<protein>
    <submittedName>
        <fullName evidence="6">Beta-glucosidase</fullName>
        <ecNumber evidence="6">3.2.1.21</ecNumber>
    </submittedName>
</protein>
<name>A0ABT6M8K5_9NOCA</name>
<evidence type="ECO:0000256" key="5">
    <source>
        <dbReference type="SAM" id="MobiDB-lite"/>
    </source>
</evidence>